<dbReference type="GO" id="GO:0032267">
    <property type="term" value="F:tRNA(Ile)-lysidine synthase activity"/>
    <property type="evidence" value="ECO:0007669"/>
    <property type="project" value="UniProtKB-EC"/>
</dbReference>
<evidence type="ECO:0000256" key="2">
    <source>
        <dbReference type="ARBA" id="ARBA00022598"/>
    </source>
</evidence>
<feature type="compositionally biased region" description="Polar residues" evidence="7">
    <location>
        <begin position="14"/>
        <end position="23"/>
    </location>
</feature>
<feature type="domain" description="tRNA(Ile)-lysidine/2-thiocytidine synthase N-terminal" evidence="8">
    <location>
        <begin position="521"/>
        <end position="706"/>
    </location>
</feature>
<evidence type="ECO:0000256" key="7">
    <source>
        <dbReference type="SAM" id="MobiDB-lite"/>
    </source>
</evidence>
<keyword evidence="4" id="KW-0547">Nucleotide-binding</keyword>
<dbReference type="SUPFAM" id="SSF48452">
    <property type="entry name" value="TPR-like"/>
    <property type="match status" value="1"/>
</dbReference>
<keyword evidence="5" id="KW-0067">ATP-binding</keyword>
<dbReference type="GO" id="GO:0005524">
    <property type="term" value="F:ATP binding"/>
    <property type="evidence" value="ECO:0007669"/>
    <property type="project" value="UniProtKB-KW"/>
</dbReference>
<sequence length="986" mass="110297">MHIEATSPYAPPRRQSSTLSAAGSNRMLRRSSSGSAVGAIASGTMFWALTNFWRRVAPGGHGMSVRDLFDVLSDVIESSLTVTSKEMRLICGEMAAPPPRHRRGIAAVLRWIVNIVGGDRSKLGRLFVGMVAITREILLRSIGVTSVLLTGVPNRQTDEGDTIRRLDVDAMFVGPDTNFESKLVDSEETSLELVRKDRCEIDQVLHYWFGQASPDGAQKSLWMIASSSQELLAKVDAEISEQFRALIWDLYSGSTKEKSDAPNPDFILDSMVFDKGKLQRWTSDLFGWQGKLAAIIALDQMSRHIHRHDTKFNPRLNGAATKSAAFYIPEQKQLDTIAFSISEQLQAEHSKELSTGMIPLPMRIFGIMPLRHTSTIDNLAIVQHDVEAAAGLHEEMDNMIRRFRKATNRRMNVLQDEARREGKLGPLAEEGVSNGIHNNTSVSHEFDDEQILECFLFDADMSNAHEHVVVKTIRNFLRVNNVLQSTDPRFNSSRKAANYSRDTATAQVRKTQAASCTPTAIVSLSGGVDSMVIASALAYIRDTEAAKRNLEPDNVLHITAIHIDYANRPESRAEASFVERYSKQIGAKFVCRRINEVTRGITARDDYERIAREIRFELYRQCSSEAAKGCIGVVNEGSVGVMLGDLRENVISNVHKGCGPLDLSGMTAVSKNDGVTLFRPLLPLEKTSVFDYAHTYGVPYFKDTTPHWSTRGKLRNRLLPLLEEIYGEGSMDNLSSLAEESDDARALVQQTAMGPFMDRVKYYPMGLTFETAQWEQYGLFFWKFVLRNVLHSAGRGMFSDKSVEAFLERVRAPNLKEGWLQCRKDYAVYMKQDGTIFVFHPASFPFHKKDQYQLPPGPIRYGHVEEVGPWSVVAEIISDTGAQEAERLIKERAIDSMEELMQGSIKYHLQLPVCSEGSPPNPLVFVKGFTKPTRPAAWKSFDLKVEQTLPLLGIDHSRTDNLPPNDLLKYGSNWVLGLVELSLNGN</sequence>
<name>A0ABD3QRD9_9STRA</name>
<feature type="region of interest" description="Disordered" evidence="7">
    <location>
        <begin position="1"/>
        <end position="25"/>
    </location>
</feature>
<gene>
    <name evidence="9" type="ORF">ACHAWO_003560</name>
</gene>
<dbReference type="HAMAP" id="MF_01161">
    <property type="entry name" value="tRNA_Ile_lys_synt"/>
    <property type="match status" value="1"/>
</dbReference>
<evidence type="ECO:0000313" key="10">
    <source>
        <dbReference type="Proteomes" id="UP001530400"/>
    </source>
</evidence>
<dbReference type="Proteomes" id="UP001530400">
    <property type="component" value="Unassembled WGS sequence"/>
</dbReference>
<dbReference type="EC" id="6.3.4.19" evidence="1"/>
<evidence type="ECO:0000313" key="9">
    <source>
        <dbReference type="EMBL" id="KAL3802928.1"/>
    </source>
</evidence>
<keyword evidence="3" id="KW-0819">tRNA processing</keyword>
<dbReference type="EMBL" id="JALLPJ020000082">
    <property type="protein sequence ID" value="KAL3802928.1"/>
    <property type="molecule type" value="Genomic_DNA"/>
</dbReference>
<dbReference type="SUPFAM" id="SSF52402">
    <property type="entry name" value="Adenine nucleotide alpha hydrolases-like"/>
    <property type="match status" value="1"/>
</dbReference>
<dbReference type="Pfam" id="PF06041">
    <property type="entry name" value="DUF924"/>
    <property type="match status" value="1"/>
</dbReference>
<proteinExistence type="inferred from homology"/>
<dbReference type="InterPro" id="IPR012795">
    <property type="entry name" value="tRNA_Ile_lys_synt_N"/>
</dbReference>
<dbReference type="PANTHER" id="PTHR43033">
    <property type="entry name" value="TRNA(ILE)-LYSIDINE SYNTHASE-RELATED"/>
    <property type="match status" value="1"/>
</dbReference>
<comment type="catalytic activity">
    <reaction evidence="6">
        <text>cytidine(34) in tRNA(Ile2) + L-lysine + ATP = lysidine(34) in tRNA(Ile2) + AMP + diphosphate + H(+)</text>
        <dbReference type="Rhea" id="RHEA:43744"/>
        <dbReference type="Rhea" id="RHEA-COMP:10625"/>
        <dbReference type="Rhea" id="RHEA-COMP:10670"/>
        <dbReference type="ChEBI" id="CHEBI:15378"/>
        <dbReference type="ChEBI" id="CHEBI:30616"/>
        <dbReference type="ChEBI" id="CHEBI:32551"/>
        <dbReference type="ChEBI" id="CHEBI:33019"/>
        <dbReference type="ChEBI" id="CHEBI:82748"/>
        <dbReference type="ChEBI" id="CHEBI:83665"/>
        <dbReference type="ChEBI" id="CHEBI:456215"/>
        <dbReference type="EC" id="6.3.4.19"/>
    </reaction>
</comment>
<evidence type="ECO:0000256" key="3">
    <source>
        <dbReference type="ARBA" id="ARBA00022694"/>
    </source>
</evidence>
<dbReference type="InterPro" id="IPR011990">
    <property type="entry name" value="TPR-like_helical_dom_sf"/>
</dbReference>
<dbReference type="Gene3D" id="1.20.58.320">
    <property type="entry name" value="TPR-like"/>
    <property type="match status" value="1"/>
</dbReference>
<evidence type="ECO:0000259" key="8">
    <source>
        <dbReference type="Pfam" id="PF01171"/>
    </source>
</evidence>
<dbReference type="Gene3D" id="3.40.50.620">
    <property type="entry name" value="HUPs"/>
    <property type="match status" value="1"/>
</dbReference>
<keyword evidence="10" id="KW-1185">Reference proteome</keyword>
<dbReference type="InterPro" id="IPR011063">
    <property type="entry name" value="TilS/TtcA_N"/>
</dbReference>
<dbReference type="PANTHER" id="PTHR43033:SF3">
    <property type="entry name" value="TRNA(ILE)-LYSIDINE SYNTHETASE"/>
    <property type="match status" value="1"/>
</dbReference>
<protein>
    <recommendedName>
        <fullName evidence="1">tRNA(Ile)-lysidine synthetase</fullName>
        <ecNumber evidence="1">6.3.4.19</ecNumber>
    </recommendedName>
</protein>
<keyword evidence="2" id="KW-0436">Ligase</keyword>
<dbReference type="CDD" id="cd01992">
    <property type="entry name" value="TilS_N"/>
    <property type="match status" value="1"/>
</dbReference>
<organism evidence="9 10">
    <name type="scientific">Cyclotella atomus</name>
    <dbReference type="NCBI Taxonomy" id="382360"/>
    <lineage>
        <taxon>Eukaryota</taxon>
        <taxon>Sar</taxon>
        <taxon>Stramenopiles</taxon>
        <taxon>Ochrophyta</taxon>
        <taxon>Bacillariophyta</taxon>
        <taxon>Coscinodiscophyceae</taxon>
        <taxon>Thalassiosirophycidae</taxon>
        <taxon>Stephanodiscales</taxon>
        <taxon>Stephanodiscaceae</taxon>
        <taxon>Cyclotella</taxon>
    </lineage>
</organism>
<dbReference type="Pfam" id="PF01171">
    <property type="entry name" value="ATP_bind_3"/>
    <property type="match status" value="1"/>
</dbReference>
<evidence type="ECO:0000256" key="1">
    <source>
        <dbReference type="ARBA" id="ARBA00013267"/>
    </source>
</evidence>
<comment type="caution">
    <text evidence="9">The sequence shown here is derived from an EMBL/GenBank/DDBJ whole genome shotgun (WGS) entry which is preliminary data.</text>
</comment>
<dbReference type="AlphaFoldDB" id="A0ABD3QRD9"/>
<reference evidence="9 10" key="1">
    <citation type="submission" date="2024-10" db="EMBL/GenBank/DDBJ databases">
        <title>Updated reference genomes for cyclostephanoid diatoms.</title>
        <authorList>
            <person name="Roberts W.R."/>
            <person name="Alverson A.J."/>
        </authorList>
    </citation>
    <scope>NUCLEOTIDE SEQUENCE [LARGE SCALE GENOMIC DNA]</scope>
    <source>
        <strain evidence="9 10">AJA010-31</strain>
    </source>
</reference>
<dbReference type="InterPro" id="IPR012094">
    <property type="entry name" value="tRNA_Ile_lys_synt"/>
</dbReference>
<accession>A0ABD3QRD9</accession>
<dbReference type="GO" id="GO:0008033">
    <property type="term" value="P:tRNA processing"/>
    <property type="evidence" value="ECO:0007669"/>
    <property type="project" value="UniProtKB-KW"/>
</dbReference>
<dbReference type="InterPro" id="IPR010323">
    <property type="entry name" value="DUF924"/>
</dbReference>
<evidence type="ECO:0000256" key="6">
    <source>
        <dbReference type="ARBA" id="ARBA00048539"/>
    </source>
</evidence>
<evidence type="ECO:0000256" key="5">
    <source>
        <dbReference type="ARBA" id="ARBA00022840"/>
    </source>
</evidence>
<dbReference type="InterPro" id="IPR014729">
    <property type="entry name" value="Rossmann-like_a/b/a_fold"/>
</dbReference>
<evidence type="ECO:0000256" key="4">
    <source>
        <dbReference type="ARBA" id="ARBA00022741"/>
    </source>
</evidence>